<dbReference type="InterPro" id="IPR001254">
    <property type="entry name" value="Trypsin_dom"/>
</dbReference>
<evidence type="ECO:0000256" key="2">
    <source>
        <dbReference type="ARBA" id="ARBA00024195"/>
    </source>
</evidence>
<feature type="signal peptide" evidence="3">
    <location>
        <begin position="1"/>
        <end position="16"/>
    </location>
</feature>
<dbReference type="InterPro" id="IPR009003">
    <property type="entry name" value="Peptidase_S1_PA"/>
</dbReference>
<dbReference type="PANTHER" id="PTHR24256">
    <property type="entry name" value="TRYPTASE-RELATED"/>
    <property type="match status" value="1"/>
</dbReference>
<dbReference type="InterPro" id="IPR051487">
    <property type="entry name" value="Ser/Thr_Proteases_Immune/Dev"/>
</dbReference>
<evidence type="ECO:0000313" key="6">
    <source>
        <dbReference type="Proteomes" id="UP001176961"/>
    </source>
</evidence>
<organism evidence="5 6">
    <name type="scientific">Cylicocyclus nassatus</name>
    <name type="common">Nematode worm</name>
    <dbReference type="NCBI Taxonomy" id="53992"/>
    <lineage>
        <taxon>Eukaryota</taxon>
        <taxon>Metazoa</taxon>
        <taxon>Ecdysozoa</taxon>
        <taxon>Nematoda</taxon>
        <taxon>Chromadorea</taxon>
        <taxon>Rhabditida</taxon>
        <taxon>Rhabditina</taxon>
        <taxon>Rhabditomorpha</taxon>
        <taxon>Strongyloidea</taxon>
        <taxon>Strongylidae</taxon>
        <taxon>Cylicocyclus</taxon>
    </lineage>
</organism>
<feature type="non-terminal residue" evidence="5">
    <location>
        <position position="230"/>
    </location>
</feature>
<evidence type="ECO:0000256" key="3">
    <source>
        <dbReference type="SAM" id="SignalP"/>
    </source>
</evidence>
<dbReference type="Gene3D" id="2.40.10.10">
    <property type="entry name" value="Trypsin-like serine proteases"/>
    <property type="match status" value="1"/>
</dbReference>
<evidence type="ECO:0000313" key="5">
    <source>
        <dbReference type="EMBL" id="CAJ0610079.1"/>
    </source>
</evidence>
<evidence type="ECO:0000259" key="4">
    <source>
        <dbReference type="Pfam" id="PF00089"/>
    </source>
</evidence>
<dbReference type="EMBL" id="CATQJL010000326">
    <property type="protein sequence ID" value="CAJ0610079.1"/>
    <property type="molecule type" value="Genomic_DNA"/>
</dbReference>
<dbReference type="GO" id="GO:0006508">
    <property type="term" value="P:proteolysis"/>
    <property type="evidence" value="ECO:0007669"/>
    <property type="project" value="InterPro"/>
</dbReference>
<dbReference type="PROSITE" id="PS00134">
    <property type="entry name" value="TRYPSIN_HIS"/>
    <property type="match status" value="1"/>
</dbReference>
<comment type="similarity">
    <text evidence="2">Belongs to the peptidase S1 family. CLIP subfamily.</text>
</comment>
<name>A0AA36HHC6_CYLNA</name>
<keyword evidence="6" id="KW-1185">Reference proteome</keyword>
<sequence length="230" mass="26277">MTKVWLLLFLLHEVTARKLTKEENEELKEKCSVKPSVHLRVKRRQPVSNSEYPFAAALCQRRVVYLFGEEIRQRSTPTCSGVLISSRHILTAAHCLYADYITSCTHGLRPPRLSAQNVGIFLSSRCRKSECWFKEKMFEPTSVVMHPSYEDCMRNGIFDIGVVELNEDVDTVPICMPETKSAFSNHEKLESIGYGNVDEQRALQSVSYHHVGEGEDIFAYNMTLENDLAQ</sequence>
<dbReference type="Proteomes" id="UP001176961">
    <property type="component" value="Unassembled WGS sequence"/>
</dbReference>
<gene>
    <name evidence="5" type="ORF">CYNAS_LOCUS22062</name>
</gene>
<protein>
    <recommendedName>
        <fullName evidence="4">Peptidase S1 domain-containing protein</fullName>
    </recommendedName>
</protein>
<dbReference type="Pfam" id="PF00089">
    <property type="entry name" value="Trypsin"/>
    <property type="match status" value="1"/>
</dbReference>
<dbReference type="GO" id="GO:0004252">
    <property type="term" value="F:serine-type endopeptidase activity"/>
    <property type="evidence" value="ECO:0007669"/>
    <property type="project" value="InterPro"/>
</dbReference>
<reference evidence="5" key="1">
    <citation type="submission" date="2023-07" db="EMBL/GenBank/DDBJ databases">
        <authorList>
            <consortium name="CYATHOMIX"/>
        </authorList>
    </citation>
    <scope>NUCLEOTIDE SEQUENCE</scope>
    <source>
        <strain evidence="5">N/A</strain>
    </source>
</reference>
<keyword evidence="3" id="KW-0732">Signal</keyword>
<dbReference type="AlphaFoldDB" id="A0AA36HHC6"/>
<comment type="caution">
    <text evidence="5">The sequence shown here is derived from an EMBL/GenBank/DDBJ whole genome shotgun (WGS) entry which is preliminary data.</text>
</comment>
<keyword evidence="1" id="KW-1015">Disulfide bond</keyword>
<feature type="chain" id="PRO_5041397581" description="Peptidase S1 domain-containing protein" evidence="3">
    <location>
        <begin position="17"/>
        <end position="230"/>
    </location>
</feature>
<dbReference type="InterPro" id="IPR043504">
    <property type="entry name" value="Peptidase_S1_PA_chymotrypsin"/>
</dbReference>
<evidence type="ECO:0000256" key="1">
    <source>
        <dbReference type="ARBA" id="ARBA00023157"/>
    </source>
</evidence>
<dbReference type="InterPro" id="IPR018114">
    <property type="entry name" value="TRYPSIN_HIS"/>
</dbReference>
<proteinExistence type="inferred from homology"/>
<accession>A0AA36HHC6</accession>
<dbReference type="SUPFAM" id="SSF50494">
    <property type="entry name" value="Trypsin-like serine proteases"/>
    <property type="match status" value="1"/>
</dbReference>
<feature type="domain" description="Peptidase S1" evidence="4">
    <location>
        <begin position="75"/>
        <end position="214"/>
    </location>
</feature>